<keyword evidence="10" id="KW-1185">Reference proteome</keyword>
<dbReference type="GO" id="GO:0006355">
    <property type="term" value="P:regulation of DNA-templated transcription"/>
    <property type="evidence" value="ECO:0007669"/>
    <property type="project" value="UniProtKB-UniRule"/>
</dbReference>
<name>A0A1T4QXP8_9GAMM</name>
<dbReference type="PANTHER" id="PTHR12532">
    <property type="entry name" value="TRANSLATIONAL ACTIVATOR OF CYTOCHROME C OXIDASE 1"/>
    <property type="match status" value="1"/>
</dbReference>
<dbReference type="Gene3D" id="3.30.70.980">
    <property type="match status" value="2"/>
</dbReference>
<dbReference type="InterPro" id="IPR048300">
    <property type="entry name" value="TACO1_YebC-like_2nd/3rd_dom"/>
</dbReference>
<dbReference type="OrthoDB" id="9781053at2"/>
<evidence type="ECO:0000259" key="7">
    <source>
        <dbReference type="Pfam" id="PF01709"/>
    </source>
</evidence>
<comment type="similarity">
    <text evidence="1 6">Belongs to the TACO1 family.</text>
</comment>
<comment type="subcellular location">
    <subcellularLocation>
        <location evidence="6">Cytoplasm</location>
    </subcellularLocation>
</comment>
<evidence type="ECO:0000313" key="9">
    <source>
        <dbReference type="EMBL" id="SKA08357.1"/>
    </source>
</evidence>
<evidence type="ECO:0000256" key="4">
    <source>
        <dbReference type="ARBA" id="ARBA00023125"/>
    </source>
</evidence>
<dbReference type="PANTHER" id="PTHR12532:SF6">
    <property type="entry name" value="TRANSCRIPTIONAL REGULATORY PROTEIN YEBC-RELATED"/>
    <property type="match status" value="1"/>
</dbReference>
<evidence type="ECO:0000256" key="5">
    <source>
        <dbReference type="ARBA" id="ARBA00023163"/>
    </source>
</evidence>
<evidence type="ECO:0000259" key="8">
    <source>
        <dbReference type="Pfam" id="PF20772"/>
    </source>
</evidence>
<dbReference type="GO" id="GO:0005829">
    <property type="term" value="C:cytosol"/>
    <property type="evidence" value="ECO:0007669"/>
    <property type="project" value="TreeGrafter"/>
</dbReference>
<dbReference type="NCBIfam" id="NF009044">
    <property type="entry name" value="PRK12378.1"/>
    <property type="match status" value="1"/>
</dbReference>
<dbReference type="NCBIfam" id="NF001030">
    <property type="entry name" value="PRK00110.1"/>
    <property type="match status" value="1"/>
</dbReference>
<sequence length="243" mass="25541">MGRGPSIEGRKNASDAKRGKIFTKIIREISVAARSGGGDPAGNPRLRTAIDKGLAANMSKDVIERAIKKATGELEGVDYEEIRYEGYAPGGVAVIVDCLTDNKVRTVADVRHAFGKFGGNLGTDGSVAFMFNRVGVVTYGPGADEDAITGAAIEAGADDVVVYPDDGSIDVLTPPDGFEAVRDAMIAAGHPPAHAEVTYRADNDIAVEGDTAQQVVKLLDWLEDLDDVQNVYSNAELGADAYA</sequence>
<keyword evidence="2 6" id="KW-0963">Cytoplasm</keyword>
<evidence type="ECO:0000256" key="2">
    <source>
        <dbReference type="ARBA" id="ARBA00022490"/>
    </source>
</evidence>
<dbReference type="Proteomes" id="UP000190061">
    <property type="component" value="Unassembled WGS sequence"/>
</dbReference>
<dbReference type="FunFam" id="1.10.10.200:FF:000007">
    <property type="entry name" value="Probable transcriptional regulatory protein AC801_15750"/>
    <property type="match status" value="1"/>
</dbReference>
<keyword evidence="3 6" id="KW-0805">Transcription regulation</keyword>
<dbReference type="Gene3D" id="1.10.10.200">
    <property type="match status" value="1"/>
</dbReference>
<feature type="domain" description="TACO1/YebC-like N-terminal" evidence="8">
    <location>
        <begin position="7"/>
        <end position="73"/>
    </location>
</feature>
<dbReference type="InterPro" id="IPR017856">
    <property type="entry name" value="Integrase-like_N"/>
</dbReference>
<dbReference type="InterPro" id="IPR029072">
    <property type="entry name" value="YebC-like"/>
</dbReference>
<dbReference type="EMBL" id="FUXP01000006">
    <property type="protein sequence ID" value="SKA08357.1"/>
    <property type="molecule type" value="Genomic_DNA"/>
</dbReference>
<dbReference type="AlphaFoldDB" id="A0A1T4QXP8"/>
<dbReference type="STRING" id="1122188.SAMN02745674_01833"/>
<keyword evidence="4 6" id="KW-0238">DNA-binding</keyword>
<reference evidence="9 10" key="1">
    <citation type="submission" date="2017-02" db="EMBL/GenBank/DDBJ databases">
        <authorList>
            <person name="Peterson S.W."/>
        </authorList>
    </citation>
    <scope>NUCLEOTIDE SEQUENCE [LARGE SCALE GENOMIC DNA]</scope>
    <source>
        <strain evidence="9 10">DSM 21749</strain>
    </source>
</reference>
<dbReference type="RefSeq" id="WP_078758415.1">
    <property type="nucleotide sequence ID" value="NZ_FUXP01000006.1"/>
</dbReference>
<proteinExistence type="inferred from homology"/>
<evidence type="ECO:0000256" key="3">
    <source>
        <dbReference type="ARBA" id="ARBA00023015"/>
    </source>
</evidence>
<dbReference type="InterPro" id="IPR002876">
    <property type="entry name" value="Transcrip_reg_TACO1-like"/>
</dbReference>
<dbReference type="Pfam" id="PF20772">
    <property type="entry name" value="TACO1_YebC_N"/>
    <property type="match status" value="1"/>
</dbReference>
<dbReference type="InterPro" id="IPR049083">
    <property type="entry name" value="TACO1_YebC_N"/>
</dbReference>
<dbReference type="HAMAP" id="MF_00693">
    <property type="entry name" value="Transcrip_reg_TACO1"/>
    <property type="match status" value="1"/>
</dbReference>
<dbReference type="Pfam" id="PF01709">
    <property type="entry name" value="Transcrip_reg"/>
    <property type="match status" value="1"/>
</dbReference>
<gene>
    <name evidence="9" type="ORF">SAMN02745674_01833</name>
</gene>
<dbReference type="InterPro" id="IPR026564">
    <property type="entry name" value="Transcrip_reg_TACO1-like_dom3"/>
</dbReference>
<keyword evidence="5 6" id="KW-0804">Transcription</keyword>
<organism evidence="9 10">
    <name type="scientific">Lysobacter spongiicola DSM 21749</name>
    <dbReference type="NCBI Taxonomy" id="1122188"/>
    <lineage>
        <taxon>Bacteria</taxon>
        <taxon>Pseudomonadati</taxon>
        <taxon>Pseudomonadota</taxon>
        <taxon>Gammaproteobacteria</taxon>
        <taxon>Lysobacterales</taxon>
        <taxon>Lysobacteraceae</taxon>
        <taxon>Novilysobacter</taxon>
    </lineage>
</organism>
<feature type="domain" description="TACO1/YebC-like second and third" evidence="7">
    <location>
        <begin position="79"/>
        <end position="235"/>
    </location>
</feature>
<dbReference type="NCBIfam" id="TIGR01033">
    <property type="entry name" value="YebC/PmpR family DNA-binding transcriptional regulator"/>
    <property type="match status" value="1"/>
</dbReference>
<evidence type="ECO:0000313" key="10">
    <source>
        <dbReference type="Proteomes" id="UP000190061"/>
    </source>
</evidence>
<evidence type="ECO:0000256" key="6">
    <source>
        <dbReference type="HAMAP-Rule" id="MF_00693"/>
    </source>
</evidence>
<dbReference type="SUPFAM" id="SSF75625">
    <property type="entry name" value="YebC-like"/>
    <property type="match status" value="1"/>
</dbReference>
<dbReference type="GO" id="GO:0003677">
    <property type="term" value="F:DNA binding"/>
    <property type="evidence" value="ECO:0007669"/>
    <property type="project" value="UniProtKB-UniRule"/>
</dbReference>
<evidence type="ECO:0000256" key="1">
    <source>
        <dbReference type="ARBA" id="ARBA00008724"/>
    </source>
</evidence>
<protein>
    <recommendedName>
        <fullName evidence="6">Probable transcriptional regulatory protein SAMN02745674_01833</fullName>
    </recommendedName>
</protein>
<accession>A0A1T4QXP8</accession>